<evidence type="ECO:0000313" key="3">
    <source>
        <dbReference type="Proteomes" id="UP000033965"/>
    </source>
</evidence>
<dbReference type="PANTHER" id="PTHR34406">
    <property type="entry name" value="PROTEIN YCEI"/>
    <property type="match status" value="1"/>
</dbReference>
<accession>A0A0G1VPZ2</accession>
<dbReference type="Pfam" id="PF04264">
    <property type="entry name" value="YceI"/>
    <property type="match status" value="1"/>
</dbReference>
<evidence type="ECO:0000259" key="1">
    <source>
        <dbReference type="SMART" id="SM00867"/>
    </source>
</evidence>
<dbReference type="SUPFAM" id="SSF101874">
    <property type="entry name" value="YceI-like"/>
    <property type="match status" value="1"/>
</dbReference>
<dbReference type="PANTHER" id="PTHR34406:SF1">
    <property type="entry name" value="PROTEIN YCEI"/>
    <property type="match status" value="1"/>
</dbReference>
<name>A0A0G1VPZ2_9BACT</name>
<dbReference type="Gene3D" id="2.40.128.110">
    <property type="entry name" value="Lipid/polyisoprenoid-binding, YceI-like"/>
    <property type="match status" value="1"/>
</dbReference>
<dbReference type="AlphaFoldDB" id="A0A0G1VPZ2"/>
<evidence type="ECO:0000313" key="2">
    <source>
        <dbReference type="EMBL" id="KKW08375.1"/>
    </source>
</evidence>
<feature type="domain" description="Lipid/polyisoprenoid-binding YceI-like" evidence="1">
    <location>
        <begin position="8"/>
        <end position="176"/>
    </location>
</feature>
<dbReference type="InterPro" id="IPR036761">
    <property type="entry name" value="TTHA0802/YceI-like_sf"/>
</dbReference>
<protein>
    <submittedName>
        <fullName evidence="2">YceI family protein</fullName>
    </submittedName>
</protein>
<dbReference type="SMART" id="SM00867">
    <property type="entry name" value="YceI"/>
    <property type="match status" value="1"/>
</dbReference>
<organism evidence="2 3">
    <name type="scientific">Candidatus Kaiserbacteria bacterium GW2011_GWA2_49_19</name>
    <dbReference type="NCBI Taxonomy" id="1618669"/>
    <lineage>
        <taxon>Bacteria</taxon>
        <taxon>Candidatus Kaiseribacteriota</taxon>
    </lineage>
</organism>
<sequence>MPSKGQQVYVFGPKGSGINGSVAYTLIGRYKASFEDFNGAIDFDPSTKIIRSVSLKIKTASLHSHFSALDHIVMSKRLLDAGQFPVITFESDRIDKKKNGYWVSGQLEVRGARQQISFPFVFEGPEQSPGGQHGIKASGQWEFNRKDFGLVWSRRLDKGGIIVGDQVTVDWQVVAYQP</sequence>
<dbReference type="Proteomes" id="UP000033965">
    <property type="component" value="Unassembled WGS sequence"/>
</dbReference>
<dbReference type="InterPro" id="IPR007372">
    <property type="entry name" value="Lipid/polyisoprenoid-bd_YceI"/>
</dbReference>
<reference evidence="2 3" key="1">
    <citation type="journal article" date="2015" name="Nature">
        <title>rRNA introns, odd ribosomes, and small enigmatic genomes across a large radiation of phyla.</title>
        <authorList>
            <person name="Brown C.T."/>
            <person name="Hug L.A."/>
            <person name="Thomas B.C."/>
            <person name="Sharon I."/>
            <person name="Castelle C.J."/>
            <person name="Singh A."/>
            <person name="Wilkins M.J."/>
            <person name="Williams K.H."/>
            <person name="Banfield J.F."/>
        </authorList>
    </citation>
    <scope>NUCLEOTIDE SEQUENCE [LARGE SCALE GENOMIC DNA]</scope>
</reference>
<dbReference type="EMBL" id="LCPZ01000011">
    <property type="protein sequence ID" value="KKW08375.1"/>
    <property type="molecule type" value="Genomic_DNA"/>
</dbReference>
<gene>
    <name evidence="2" type="ORF">UY44_C0011G0011</name>
</gene>
<proteinExistence type="predicted"/>
<comment type="caution">
    <text evidence="2">The sequence shown here is derived from an EMBL/GenBank/DDBJ whole genome shotgun (WGS) entry which is preliminary data.</text>
</comment>